<keyword evidence="3" id="KW-1133">Transmembrane helix</keyword>
<dbReference type="Pfam" id="PF13424">
    <property type="entry name" value="TPR_12"/>
    <property type="match status" value="1"/>
</dbReference>
<keyword evidence="3" id="KW-0812">Transmembrane</keyword>
<keyword evidence="2" id="KW-0175">Coiled coil</keyword>
<keyword evidence="3" id="KW-0472">Membrane</keyword>
<dbReference type="InterPro" id="IPR036388">
    <property type="entry name" value="WH-like_DNA-bd_sf"/>
</dbReference>
<dbReference type="PROSITE" id="PS50005">
    <property type="entry name" value="TPR"/>
    <property type="match status" value="2"/>
</dbReference>
<feature type="domain" description="HTH luxR-type" evidence="4">
    <location>
        <begin position="507"/>
        <end position="564"/>
    </location>
</feature>
<dbReference type="Pfam" id="PF13181">
    <property type="entry name" value="TPR_8"/>
    <property type="match status" value="2"/>
</dbReference>
<dbReference type="GO" id="GO:0003677">
    <property type="term" value="F:DNA binding"/>
    <property type="evidence" value="ECO:0007669"/>
    <property type="project" value="InterPro"/>
</dbReference>
<accession>A0A1N7RE88</accession>
<dbReference type="Gene3D" id="1.10.10.10">
    <property type="entry name" value="Winged helix-like DNA-binding domain superfamily/Winged helix DNA-binding domain"/>
    <property type="match status" value="1"/>
</dbReference>
<evidence type="ECO:0000256" key="3">
    <source>
        <dbReference type="SAM" id="Phobius"/>
    </source>
</evidence>
<feature type="transmembrane region" description="Helical" evidence="3">
    <location>
        <begin position="388"/>
        <end position="410"/>
    </location>
</feature>
<gene>
    <name evidence="5" type="ORF">SAMN05421788_112161</name>
</gene>
<sequence length="567" mass="65938">MAKHLHLFIFLWVFGTVGYCQQYQKIFEQPSGEQRLNTAKDIFENQIIHLDSTAAIAAMKDLKSKADKIQDEGLQIYFTEALGIYYKERYRDTLLPALLHFEAALALALQYHHQELTAEVYHNTGLLLYRQNKFAQAFENLFKANGIIQYSIGYGRYPNSCRYLYDLGLVYYDFGNYPKAKQHLQEALYYTNTYTVRTIETYNTLGLTYRSMSNNDSAAICFQKAIELAHKLKHSAWVGIASGNLGMIYYKLKKFDEAMPLLLNDYDLSVKNKETISAGNTLCVLAEIYLNQGNTHAADEALQKALQMVNEIGDDKMMLLYTIAKARLCKQLKQFECATVYLDSARILQNRVTNRKDVILLAQIEKNMEVDKYLTELKLMESEKGKAVLIRNFIIVVIMLLLLVAAQLIFRQQLKQKKNKELLNNAVYQLNFYLESLQEKNDLIEKFKKEIESLHAMPDYRYMLKEKEEISDKLKKYTIVTEEHWNEFRHLFEKVQKGFFDSLKRKFPALTQSEVRLLALMKLNLSKKEMAEMLGVSPDTIKKTRQRIRKKVNLPEEMDLEGLVVTI</sequence>
<evidence type="ECO:0000313" key="6">
    <source>
        <dbReference type="Proteomes" id="UP000186917"/>
    </source>
</evidence>
<dbReference type="EMBL" id="FTOR01000012">
    <property type="protein sequence ID" value="SIT33448.1"/>
    <property type="molecule type" value="Genomic_DNA"/>
</dbReference>
<dbReference type="SUPFAM" id="SSF46894">
    <property type="entry name" value="C-terminal effector domain of the bipartite response regulators"/>
    <property type="match status" value="1"/>
</dbReference>
<dbReference type="SUPFAM" id="SSF48452">
    <property type="entry name" value="TPR-like"/>
    <property type="match status" value="2"/>
</dbReference>
<keyword evidence="6" id="KW-1185">Reference proteome</keyword>
<dbReference type="Gene3D" id="1.25.40.10">
    <property type="entry name" value="Tetratricopeptide repeat domain"/>
    <property type="match status" value="2"/>
</dbReference>
<feature type="repeat" description="TPR" evidence="1">
    <location>
        <begin position="161"/>
        <end position="194"/>
    </location>
</feature>
<evidence type="ECO:0000259" key="4">
    <source>
        <dbReference type="SMART" id="SM00421"/>
    </source>
</evidence>
<dbReference type="PANTHER" id="PTHR10098">
    <property type="entry name" value="RAPSYN-RELATED"/>
    <property type="match status" value="1"/>
</dbReference>
<dbReference type="STRING" id="477680.SAMN05421788_112161"/>
<dbReference type="InterPro" id="IPR011990">
    <property type="entry name" value="TPR-like_helical_dom_sf"/>
</dbReference>
<dbReference type="Proteomes" id="UP000186917">
    <property type="component" value="Unassembled WGS sequence"/>
</dbReference>
<evidence type="ECO:0000256" key="1">
    <source>
        <dbReference type="PROSITE-ProRule" id="PRU00339"/>
    </source>
</evidence>
<dbReference type="SMART" id="SM00421">
    <property type="entry name" value="HTH_LUXR"/>
    <property type="match status" value="1"/>
</dbReference>
<name>A0A1N7RE88_9BACT</name>
<dbReference type="InterPro" id="IPR019734">
    <property type="entry name" value="TPR_rpt"/>
</dbReference>
<reference evidence="6" key="1">
    <citation type="submission" date="2017-01" db="EMBL/GenBank/DDBJ databases">
        <authorList>
            <person name="Varghese N."/>
            <person name="Submissions S."/>
        </authorList>
    </citation>
    <scope>NUCLEOTIDE SEQUENCE [LARGE SCALE GENOMIC DNA]</scope>
    <source>
        <strain evidence="6">DSM 21054</strain>
    </source>
</reference>
<dbReference type="InterPro" id="IPR000792">
    <property type="entry name" value="Tscrpt_reg_LuxR_C"/>
</dbReference>
<evidence type="ECO:0000256" key="2">
    <source>
        <dbReference type="SAM" id="Coils"/>
    </source>
</evidence>
<organism evidence="5 6">
    <name type="scientific">Filimonas lacunae</name>
    <dbReference type="NCBI Taxonomy" id="477680"/>
    <lineage>
        <taxon>Bacteria</taxon>
        <taxon>Pseudomonadati</taxon>
        <taxon>Bacteroidota</taxon>
        <taxon>Chitinophagia</taxon>
        <taxon>Chitinophagales</taxon>
        <taxon>Chitinophagaceae</taxon>
        <taxon>Filimonas</taxon>
    </lineage>
</organism>
<protein>
    <submittedName>
        <fullName evidence="5">Tfp pilus assembly protein PilF</fullName>
    </submittedName>
</protein>
<dbReference type="RefSeq" id="WP_076382225.1">
    <property type="nucleotide sequence ID" value="NZ_AP017422.1"/>
</dbReference>
<dbReference type="SMART" id="SM00028">
    <property type="entry name" value="TPR"/>
    <property type="match status" value="5"/>
</dbReference>
<dbReference type="InterPro" id="IPR016032">
    <property type="entry name" value="Sig_transdc_resp-reg_C-effctor"/>
</dbReference>
<keyword evidence="1" id="KW-0802">TPR repeat</keyword>
<feature type="coiled-coil region" evidence="2">
    <location>
        <begin position="430"/>
        <end position="457"/>
    </location>
</feature>
<proteinExistence type="predicted"/>
<evidence type="ECO:0000313" key="5">
    <source>
        <dbReference type="EMBL" id="SIT33448.1"/>
    </source>
</evidence>
<dbReference type="GO" id="GO:0006355">
    <property type="term" value="P:regulation of DNA-templated transcription"/>
    <property type="evidence" value="ECO:0007669"/>
    <property type="project" value="InterPro"/>
</dbReference>
<feature type="repeat" description="TPR" evidence="1">
    <location>
        <begin position="199"/>
        <end position="232"/>
    </location>
</feature>
<dbReference type="OrthoDB" id="920116at2"/>
<dbReference type="AlphaFoldDB" id="A0A1N7RE88"/>